<keyword evidence="2" id="KW-0575">Peroxidase</keyword>
<comment type="similarity">
    <text evidence="8">Belongs to the DyP-type peroxidase family.</text>
</comment>
<dbReference type="EMBL" id="CAJMXA010004022">
    <property type="protein sequence ID" value="CAE6531784.1"/>
    <property type="molecule type" value="Genomic_DNA"/>
</dbReference>
<dbReference type="PROSITE" id="PS51404">
    <property type="entry name" value="DYP_PEROXIDASE"/>
    <property type="match status" value="1"/>
</dbReference>
<dbReference type="InterPro" id="IPR048328">
    <property type="entry name" value="Dyp_perox_C"/>
</dbReference>
<dbReference type="Proteomes" id="UP000663853">
    <property type="component" value="Unassembled WGS sequence"/>
</dbReference>
<dbReference type="GO" id="GO:0020037">
    <property type="term" value="F:heme binding"/>
    <property type="evidence" value="ECO:0007669"/>
    <property type="project" value="InterPro"/>
</dbReference>
<evidence type="ECO:0008006" key="14">
    <source>
        <dbReference type="Google" id="ProtNLM"/>
    </source>
</evidence>
<evidence type="ECO:0000256" key="8">
    <source>
        <dbReference type="ARBA" id="ARBA00025737"/>
    </source>
</evidence>
<dbReference type="GO" id="GO:0005829">
    <property type="term" value="C:cytosol"/>
    <property type="evidence" value="ECO:0007669"/>
    <property type="project" value="TreeGrafter"/>
</dbReference>
<dbReference type="AlphaFoldDB" id="A0A8H3DI01"/>
<dbReference type="InterPro" id="IPR011008">
    <property type="entry name" value="Dimeric_a/b-barrel"/>
</dbReference>
<name>A0A8H3DI01_9AGAM</name>
<keyword evidence="5" id="KW-0732">Signal</keyword>
<organism evidence="12 13">
    <name type="scientific">Rhizoctonia solani</name>
    <dbReference type="NCBI Taxonomy" id="456999"/>
    <lineage>
        <taxon>Eukaryota</taxon>
        <taxon>Fungi</taxon>
        <taxon>Dikarya</taxon>
        <taxon>Basidiomycota</taxon>
        <taxon>Agaricomycotina</taxon>
        <taxon>Agaricomycetes</taxon>
        <taxon>Cantharellales</taxon>
        <taxon>Ceratobasidiaceae</taxon>
        <taxon>Rhizoctonia</taxon>
    </lineage>
</organism>
<accession>A0A8H3DI01</accession>
<protein>
    <recommendedName>
        <fullName evidence="14">Peroxidase 2</fullName>
    </recommendedName>
</protein>
<keyword evidence="3" id="KW-0349">Heme</keyword>
<evidence type="ECO:0000256" key="9">
    <source>
        <dbReference type="SAM" id="MobiDB-lite"/>
    </source>
</evidence>
<feature type="domain" description="Dyp-type peroxidase C-terminal" evidence="10">
    <location>
        <begin position="313"/>
        <end position="388"/>
    </location>
</feature>
<feature type="region of interest" description="Disordered" evidence="9">
    <location>
        <begin position="282"/>
        <end position="313"/>
    </location>
</feature>
<sequence length="459" mass="50975">MSRPKEVDPNNVQGDIFPGLPKRGEEFIFFVIVNAAHFKQALPKLKIASTADVFKAHQAIREAKCKQLGTLLPLAFVNVAFSKKGLRELNITERLGQGEDAFETGQLKDAKSLGDSGTTKIDGSFEPLWETAFKYRIDGVFIVAGESWNSVNLAIANISSIFGNSIRVAYRLQGKGHEHFGWADDISNPTLQVAGSAPRLPGQVKVSPGVILCGHAKDPVHQRPAWTHEGSFLAFRQLEQLVPEFHQFLKDNPIPEVPDRLHGSELFGARLVGRWKSGAPIQLTPFEDDPQLGKDPNRNNDFRYPENHGDDGQRACPYSAHLRKTNPRNDLADPEIERASIFRTGIPYGPEVTSKEHETHRTEIPRGLAFLCYQSSLANGFQFVQKSWANNPSFIHNRGVQPGFDAIVGQNGGASRDTMGTSQGRHKKLPMDFVVSRGGEYFFAPSIRALKTRFIEDLK</sequence>
<proteinExistence type="inferred from homology"/>
<dbReference type="Pfam" id="PF21105">
    <property type="entry name" value="DyP_N"/>
    <property type="match status" value="1"/>
</dbReference>
<evidence type="ECO:0000256" key="3">
    <source>
        <dbReference type="ARBA" id="ARBA00022617"/>
    </source>
</evidence>
<feature type="domain" description="DyP dimeric alpha+beta barrel" evidence="11">
    <location>
        <begin position="11"/>
        <end position="175"/>
    </location>
</feature>
<dbReference type="InterPro" id="IPR006314">
    <property type="entry name" value="Dyp_peroxidase"/>
</dbReference>
<dbReference type="GO" id="GO:0046872">
    <property type="term" value="F:metal ion binding"/>
    <property type="evidence" value="ECO:0007669"/>
    <property type="project" value="UniProtKB-KW"/>
</dbReference>
<dbReference type="GO" id="GO:0004601">
    <property type="term" value="F:peroxidase activity"/>
    <property type="evidence" value="ECO:0007669"/>
    <property type="project" value="UniProtKB-KW"/>
</dbReference>
<comment type="caution">
    <text evidence="12">The sequence shown here is derived from an EMBL/GenBank/DDBJ whole genome shotgun (WGS) entry which is preliminary data.</text>
</comment>
<gene>
    <name evidence="12" type="ORF">RDB_LOCUS169290</name>
</gene>
<dbReference type="PANTHER" id="PTHR30521">
    <property type="entry name" value="DEFERROCHELATASE/PEROXIDASE"/>
    <property type="match status" value="1"/>
</dbReference>
<dbReference type="PANTHER" id="PTHR30521:SF4">
    <property type="entry name" value="DEFERROCHELATASE"/>
    <property type="match status" value="1"/>
</dbReference>
<feature type="compositionally biased region" description="Basic and acidic residues" evidence="9">
    <location>
        <begin position="291"/>
        <end position="313"/>
    </location>
</feature>
<evidence type="ECO:0000256" key="2">
    <source>
        <dbReference type="ARBA" id="ARBA00022559"/>
    </source>
</evidence>
<keyword evidence="6" id="KW-0560">Oxidoreductase</keyword>
<reference evidence="12" key="1">
    <citation type="submission" date="2021-01" db="EMBL/GenBank/DDBJ databases">
        <authorList>
            <person name="Kaushik A."/>
        </authorList>
    </citation>
    <scope>NUCLEOTIDE SEQUENCE</scope>
    <source>
        <strain evidence="12">AG6-10EEA</strain>
    </source>
</reference>
<evidence type="ECO:0000313" key="12">
    <source>
        <dbReference type="EMBL" id="CAE6531784.1"/>
    </source>
</evidence>
<evidence type="ECO:0000256" key="1">
    <source>
        <dbReference type="ARBA" id="ARBA00001970"/>
    </source>
</evidence>
<dbReference type="InterPro" id="IPR049509">
    <property type="entry name" value="DyP_N"/>
</dbReference>
<dbReference type="SUPFAM" id="SSF54909">
    <property type="entry name" value="Dimeric alpha+beta barrel"/>
    <property type="match status" value="1"/>
</dbReference>
<keyword evidence="4" id="KW-0479">Metal-binding</keyword>
<evidence type="ECO:0000313" key="13">
    <source>
        <dbReference type="Proteomes" id="UP000663853"/>
    </source>
</evidence>
<evidence type="ECO:0000259" key="10">
    <source>
        <dbReference type="Pfam" id="PF20628"/>
    </source>
</evidence>
<dbReference type="Pfam" id="PF20628">
    <property type="entry name" value="Dyp_perox_C"/>
    <property type="match status" value="1"/>
</dbReference>
<evidence type="ECO:0000256" key="6">
    <source>
        <dbReference type="ARBA" id="ARBA00023002"/>
    </source>
</evidence>
<evidence type="ECO:0000256" key="7">
    <source>
        <dbReference type="ARBA" id="ARBA00023004"/>
    </source>
</evidence>
<keyword evidence="7" id="KW-0408">Iron</keyword>
<comment type="cofactor">
    <cofactor evidence="1">
        <name>heme b</name>
        <dbReference type="ChEBI" id="CHEBI:60344"/>
    </cofactor>
</comment>
<evidence type="ECO:0000259" key="11">
    <source>
        <dbReference type="Pfam" id="PF21105"/>
    </source>
</evidence>
<evidence type="ECO:0000256" key="5">
    <source>
        <dbReference type="ARBA" id="ARBA00022729"/>
    </source>
</evidence>
<dbReference type="NCBIfam" id="TIGR01413">
    <property type="entry name" value="Dyp_perox_fam"/>
    <property type="match status" value="1"/>
</dbReference>
<evidence type="ECO:0000256" key="4">
    <source>
        <dbReference type="ARBA" id="ARBA00022723"/>
    </source>
</evidence>